<keyword evidence="2" id="KW-1133">Transmembrane helix</keyword>
<proteinExistence type="predicted"/>
<dbReference type="RefSeq" id="WP_275846759.1">
    <property type="nucleotide sequence ID" value="NZ_CP135996.1"/>
</dbReference>
<name>A0AA97DA31_9FIRM</name>
<reference evidence="3 4" key="2">
    <citation type="submission" date="2024-06" db="EMBL/GenBank/DDBJ databases">
        <title>Caproicibacterium argilliputei sp. nov, a novel caproic acid producing anaerobic bacterium isolated from pit mud.</title>
        <authorList>
            <person name="Xia S."/>
        </authorList>
    </citation>
    <scope>NUCLEOTIDE SEQUENCE [LARGE SCALE GENOMIC DNA]</scope>
    <source>
        <strain evidence="3 4">ZCY20-5</strain>
    </source>
</reference>
<dbReference type="EMBL" id="CP135996">
    <property type="protein sequence ID" value="WOC31808.1"/>
    <property type="molecule type" value="Genomic_DNA"/>
</dbReference>
<keyword evidence="4" id="KW-1185">Reference proteome</keyword>
<keyword evidence="2" id="KW-0812">Transmembrane</keyword>
<reference evidence="4" key="1">
    <citation type="submission" date="2024-06" db="EMBL/GenBank/DDBJ databases">
        <title>Caproicibacterium argilliputei sp. nov, a novel caproic acid producing anaerobic bacterium isolated from pit mud.</title>
        <authorList>
            <person name="Zeng C."/>
        </authorList>
    </citation>
    <scope>NUCLEOTIDE SEQUENCE [LARGE SCALE GENOMIC DNA]</scope>
    <source>
        <strain evidence="4">ZCY20-5</strain>
    </source>
</reference>
<keyword evidence="1" id="KW-0175">Coiled coil</keyword>
<evidence type="ECO:0000313" key="4">
    <source>
        <dbReference type="Proteomes" id="UP001300604"/>
    </source>
</evidence>
<evidence type="ECO:0000313" key="3">
    <source>
        <dbReference type="EMBL" id="WOC31808.1"/>
    </source>
</evidence>
<dbReference type="KEGG" id="carl:PXC00_11505"/>
<dbReference type="AlphaFoldDB" id="A0AA97DA31"/>
<reference evidence="4" key="3">
    <citation type="submission" date="2024-06" db="EMBL/GenBank/DDBJ databases">
        <authorList>
            <person name="Zeng C."/>
        </authorList>
    </citation>
    <scope>NUCLEOTIDE SEQUENCE [LARGE SCALE GENOMIC DNA]</scope>
    <source>
        <strain evidence="4">ZCY20-5</strain>
    </source>
</reference>
<feature type="transmembrane region" description="Helical" evidence="2">
    <location>
        <begin position="478"/>
        <end position="503"/>
    </location>
</feature>
<evidence type="ECO:0000256" key="1">
    <source>
        <dbReference type="SAM" id="Coils"/>
    </source>
</evidence>
<protein>
    <submittedName>
        <fullName evidence="3">Uncharacterized protein</fullName>
    </submittedName>
</protein>
<evidence type="ECO:0000256" key="2">
    <source>
        <dbReference type="SAM" id="Phobius"/>
    </source>
</evidence>
<sequence length="555" mass="64632">MENEKMLPYSYHTFLFPFLWDNGGETEWNDFKKILDIGKRWIDTNWNGEEIPGNRCKDEWHLDYAAYQYFTEPARAILFNSRNDGAVHSFRYKYKDRYSNKIGKYIIVKNQSDMVLDIFDIKLNIYESGVAILIFELENYNYKTLKEVNKINEYGRRINMPYIPDGTSHTLCADEIKIKFCDDDFACENYKQTLAELDESFESAKNKMSLTYVMSPIKKLIDGGGLENGGLQVTTKKVNVDVNKFFIQPCVDDRMFVCCLIRDAKALQGLTEWIPIGESGEYSYLNDCYMKDHKFSDDFYKTIFIENEITCVSRRMKKELLKKCVYDRWIDYGTLYACTHHSMICFTGESADLIHVYNSFLTMYIQLAILVLAQRATILALSAKASKVSNELKEDKRKTTKNHLEKIEELQKKYVIAQNQLFITEATVQEQGVEIYALIREQLYINANKAELDEQMSNLRDVADIANERMEREADDKLNCILLWFTVVGCLLAFIQTILTVFSSKIIKIISQCLFIVGVFCILVFSLIKRIRRKHNGSKVKTKSQRKFNEPGHSK</sequence>
<feature type="transmembrane region" description="Helical" evidence="2">
    <location>
        <begin position="509"/>
        <end position="528"/>
    </location>
</feature>
<keyword evidence="2" id="KW-0472">Membrane</keyword>
<gene>
    <name evidence="3" type="ORF">PXC00_11505</name>
</gene>
<organism evidence="3 4">
    <name type="scientific">Caproicibacterium argilliputei</name>
    <dbReference type="NCBI Taxonomy" id="3030016"/>
    <lineage>
        <taxon>Bacteria</taxon>
        <taxon>Bacillati</taxon>
        <taxon>Bacillota</taxon>
        <taxon>Clostridia</taxon>
        <taxon>Eubacteriales</taxon>
        <taxon>Oscillospiraceae</taxon>
        <taxon>Caproicibacterium</taxon>
    </lineage>
</organism>
<accession>A0AA97DA31</accession>
<feature type="coiled-coil region" evidence="1">
    <location>
        <begin position="390"/>
        <end position="420"/>
    </location>
</feature>
<dbReference type="Proteomes" id="UP001300604">
    <property type="component" value="Chromosome"/>
</dbReference>